<organism evidence="2">
    <name type="scientific">Mustela putorius furo</name>
    <name type="common">European domestic ferret</name>
    <name type="synonym">Mustela furo</name>
    <dbReference type="NCBI Taxonomy" id="9669"/>
    <lineage>
        <taxon>Eukaryota</taxon>
        <taxon>Metazoa</taxon>
        <taxon>Chordata</taxon>
        <taxon>Craniata</taxon>
        <taxon>Vertebrata</taxon>
        <taxon>Euteleostomi</taxon>
        <taxon>Mammalia</taxon>
        <taxon>Eutheria</taxon>
        <taxon>Laurasiatheria</taxon>
        <taxon>Carnivora</taxon>
        <taxon>Caniformia</taxon>
        <taxon>Musteloidea</taxon>
        <taxon>Mustelidae</taxon>
        <taxon>Mustelinae</taxon>
        <taxon>Mustela</taxon>
    </lineage>
</organism>
<dbReference type="HOGENOM" id="CLU_2757141_0_0_1"/>
<sequence length="70" mass="7294">MRSPSPEPRVLAPGPASALMETHSGPRCSHLPSAQLHLGLPSAEQGAGASASLWRGSEHRRASPATDDQE</sequence>
<dbReference type="Ensembl" id="ENSMPUT00000018329.1">
    <property type="protein sequence ID" value="ENSMPUP00000018065.1"/>
    <property type="gene ID" value="ENSMPUG00000018177.1"/>
</dbReference>
<evidence type="ECO:0000256" key="1">
    <source>
        <dbReference type="SAM" id="MobiDB-lite"/>
    </source>
</evidence>
<protein>
    <submittedName>
        <fullName evidence="2">Uncharacterized protein</fullName>
    </submittedName>
</protein>
<name>M3Z3A3_MUSPF</name>
<accession>M3Z3A3</accession>
<dbReference type="EMBL" id="AEYP01005146">
    <property type="status" value="NOT_ANNOTATED_CDS"/>
    <property type="molecule type" value="Genomic_DNA"/>
</dbReference>
<reference evidence="2" key="1">
    <citation type="submission" date="2024-06" db="UniProtKB">
        <authorList>
            <consortium name="Ensembl"/>
        </authorList>
    </citation>
    <scope>IDENTIFICATION</scope>
</reference>
<dbReference type="AlphaFoldDB" id="M3Z3A3"/>
<evidence type="ECO:0000313" key="2">
    <source>
        <dbReference type="Ensembl" id="ENSMPUP00000018065.1"/>
    </source>
</evidence>
<proteinExistence type="predicted"/>
<feature type="region of interest" description="Disordered" evidence="1">
    <location>
        <begin position="1"/>
        <end position="70"/>
    </location>
</feature>
<dbReference type="InParanoid" id="M3Z3A3"/>